<dbReference type="InterPro" id="IPR011989">
    <property type="entry name" value="ARM-like"/>
</dbReference>
<organism evidence="1 2">
    <name type="scientific">Symbiodinium necroappetens</name>
    <dbReference type="NCBI Taxonomy" id="1628268"/>
    <lineage>
        <taxon>Eukaryota</taxon>
        <taxon>Sar</taxon>
        <taxon>Alveolata</taxon>
        <taxon>Dinophyceae</taxon>
        <taxon>Suessiales</taxon>
        <taxon>Symbiodiniaceae</taxon>
        <taxon>Symbiodinium</taxon>
    </lineage>
</organism>
<comment type="caution">
    <text evidence="1">The sequence shown here is derived from an EMBL/GenBank/DDBJ whole genome shotgun (WGS) entry which is preliminary data.</text>
</comment>
<accession>A0A812PT52</accession>
<protein>
    <submittedName>
        <fullName evidence="1">Psmd5 protein</fullName>
    </submittedName>
</protein>
<dbReference type="Pfam" id="PF10508">
    <property type="entry name" value="Proteasom_PSMB"/>
    <property type="match status" value="1"/>
</dbReference>
<dbReference type="SUPFAM" id="SSF48371">
    <property type="entry name" value="ARM repeat"/>
    <property type="match status" value="1"/>
</dbReference>
<dbReference type="OrthoDB" id="444233at2759"/>
<gene>
    <name evidence="1" type="primary">Psmd5</name>
    <name evidence="1" type="ORF">SNEC2469_LOCUS9490</name>
</gene>
<dbReference type="PANTHER" id="PTHR13554">
    <property type="entry name" value="26S PROTEASOME NON-ATPASE REGULATORY SUBUNIT 5-RELATED"/>
    <property type="match status" value="1"/>
</dbReference>
<evidence type="ECO:0000313" key="1">
    <source>
        <dbReference type="EMBL" id="CAE7360121.1"/>
    </source>
</evidence>
<sequence>AARLLLDSFSVRQICEALASATSDDVEPLVLALEGLTEFDEVRPMFLEADVNAFLQQGATAADPRLRSMVAKLVCRLATHGEATLERLLEANMLNLCEPLLLDEDTGVAEAAARAVCAAAKFPAGRQAVIGGGFAGSSLLESFQSRLPELSDVQRIRVLALFVELGRVADEAFAALESRKALDQVLHSFLTDDLLLKLNAVELMDALGSYERGQDFLARANVPDKLAKDLADPYCDPSVRLCVTRLLGFIAGRSAASAKLLLSSHEAPFPQSIAGMLDSRDVSERLCAINAWATASLQSEGLSFFLRWTPLLQEMVSLVSATQNEVAKAAMDAWAAILQDRPPVTDSIDEARLPVPGEASVSASPSSGRVELLRELRSFLA</sequence>
<proteinExistence type="predicted"/>
<dbReference type="GO" id="GO:0005829">
    <property type="term" value="C:cytosol"/>
    <property type="evidence" value="ECO:0007669"/>
    <property type="project" value="TreeGrafter"/>
</dbReference>
<feature type="non-terminal residue" evidence="1">
    <location>
        <position position="1"/>
    </location>
</feature>
<evidence type="ECO:0000313" key="2">
    <source>
        <dbReference type="Proteomes" id="UP000601435"/>
    </source>
</evidence>
<dbReference type="AlphaFoldDB" id="A0A812PT52"/>
<dbReference type="InterPro" id="IPR019538">
    <property type="entry name" value="PSMD5"/>
</dbReference>
<dbReference type="Proteomes" id="UP000601435">
    <property type="component" value="Unassembled WGS sequence"/>
</dbReference>
<keyword evidence="2" id="KW-1185">Reference proteome</keyword>
<dbReference type="Gene3D" id="1.25.10.10">
    <property type="entry name" value="Leucine-rich Repeat Variant"/>
    <property type="match status" value="2"/>
</dbReference>
<dbReference type="InterPro" id="IPR016024">
    <property type="entry name" value="ARM-type_fold"/>
</dbReference>
<reference evidence="1" key="1">
    <citation type="submission" date="2021-02" db="EMBL/GenBank/DDBJ databases">
        <authorList>
            <person name="Dougan E. K."/>
            <person name="Rhodes N."/>
            <person name="Thang M."/>
            <person name="Chan C."/>
        </authorList>
    </citation>
    <scope>NUCLEOTIDE SEQUENCE</scope>
</reference>
<dbReference type="GO" id="GO:0043248">
    <property type="term" value="P:proteasome assembly"/>
    <property type="evidence" value="ECO:0007669"/>
    <property type="project" value="InterPro"/>
</dbReference>
<dbReference type="EMBL" id="CAJNJA010015340">
    <property type="protein sequence ID" value="CAE7360121.1"/>
    <property type="molecule type" value="Genomic_DNA"/>
</dbReference>
<name>A0A812PT52_9DINO</name>
<dbReference type="PANTHER" id="PTHR13554:SF10">
    <property type="entry name" value="26S PROTEASOME NON-ATPASE REGULATORY SUBUNIT 5"/>
    <property type="match status" value="1"/>
</dbReference>